<proteinExistence type="predicted"/>
<evidence type="ECO:0000313" key="1">
    <source>
        <dbReference type="EMBL" id="XHV10709.1"/>
    </source>
</evidence>
<protein>
    <submittedName>
        <fullName evidence="1">Uncharacterized protein</fullName>
    </submittedName>
</protein>
<gene>
    <name evidence="1" type="ORF">BL57_237c</name>
</gene>
<dbReference type="EMBL" id="PQ287320">
    <property type="protein sequence ID" value="XHV10709.1"/>
    <property type="molecule type" value="Genomic_DNA"/>
</dbReference>
<reference evidence="1" key="1">
    <citation type="submission" date="2024-10" db="EMBL/GenBank/DDBJ databases">
        <title>Genetic diversity among independent isolates of the Dolichocephalovirinae subfamily.</title>
        <authorList>
            <person name="Ely B."/>
            <person name="Thomas Q."/>
            <person name="Mohammadi T."/>
        </authorList>
    </citation>
    <scope>NUCLEOTIDE SEQUENCE</scope>
</reference>
<name>A0AB74UGX4_9VIRU</name>
<accession>A0AB74UGX4</accession>
<organism evidence="1">
    <name type="scientific">Caulobacter phage BL57</name>
    <dbReference type="NCBI Taxonomy" id="3348355"/>
    <lineage>
        <taxon>Viruses</taxon>
    </lineage>
</organism>
<sequence length="140" mass="15898">MIVGMDVYREITVLVDPFVKDPRGWIAQDLSKNDLAFVDHYNNGRPSQIGSDPECYIRYIGTNQPVAYLRKGKDNPKALDRTFSWDHDEDPQAWAARKAAWFARYAPDLPVIDHHAWDRPGEAYAFFPIIGRAGDFATGA</sequence>